<dbReference type="PANTHER" id="PTHR37479:SF1">
    <property type="entry name" value="CELL DIVISION PROTEIN FTSL"/>
    <property type="match status" value="1"/>
</dbReference>
<dbReference type="EMBL" id="JBAKFM010000001">
    <property type="protein sequence ID" value="MEX0468538.1"/>
    <property type="molecule type" value="Genomic_DNA"/>
</dbReference>
<dbReference type="Pfam" id="PF04999">
    <property type="entry name" value="FtsL"/>
    <property type="match status" value="1"/>
</dbReference>
<accession>A0ABV3TA78</accession>
<keyword evidence="5 8" id="KW-1133">Transmembrane helix</keyword>
<evidence type="ECO:0000256" key="7">
    <source>
        <dbReference type="ARBA" id="ARBA00023306"/>
    </source>
</evidence>
<keyword evidence="11" id="KW-1185">Reference proteome</keyword>
<evidence type="ECO:0000256" key="3">
    <source>
        <dbReference type="ARBA" id="ARBA00022618"/>
    </source>
</evidence>
<keyword evidence="8" id="KW-0997">Cell inner membrane</keyword>
<comment type="similarity">
    <text evidence="8">Belongs to the FtsL family.</text>
</comment>
<keyword evidence="4 8" id="KW-0812">Transmembrane</keyword>
<protein>
    <recommendedName>
        <fullName evidence="8 9">Cell division protein FtsL</fullName>
    </recommendedName>
</protein>
<evidence type="ECO:0000313" key="10">
    <source>
        <dbReference type="EMBL" id="MEX0468538.1"/>
    </source>
</evidence>
<comment type="function">
    <text evidence="8">Essential cell division protein. May link together the upstream cell division proteins, which are predominantly cytoplasmic, with the downstream cell division proteins, which are predominantly periplasmic.</text>
</comment>
<organism evidence="10 11">
    <name type="scientific">Spiribacter pallidus</name>
    <dbReference type="NCBI Taxonomy" id="1987936"/>
    <lineage>
        <taxon>Bacteria</taxon>
        <taxon>Pseudomonadati</taxon>
        <taxon>Pseudomonadota</taxon>
        <taxon>Gammaproteobacteria</taxon>
        <taxon>Chromatiales</taxon>
        <taxon>Ectothiorhodospiraceae</taxon>
        <taxon>Spiribacter</taxon>
    </lineage>
</organism>
<reference evidence="10 11" key="1">
    <citation type="submission" date="2024-02" db="EMBL/GenBank/DDBJ databases">
        <title>New especies of Spiribacter isolated from saline water.</title>
        <authorList>
            <person name="Leon M.J."/>
            <person name="De La Haba R."/>
            <person name="Sanchez-Porro C."/>
            <person name="Ventosa A."/>
        </authorList>
    </citation>
    <scope>NUCLEOTIDE SEQUENCE [LARGE SCALE GENOMIC DNA]</scope>
    <source>
        <strain evidence="11">ag22IC6-390</strain>
    </source>
</reference>
<evidence type="ECO:0000256" key="8">
    <source>
        <dbReference type="HAMAP-Rule" id="MF_00910"/>
    </source>
</evidence>
<dbReference type="Proteomes" id="UP001556709">
    <property type="component" value="Unassembled WGS sequence"/>
</dbReference>
<keyword evidence="3 8" id="KW-0132">Cell division</keyword>
<dbReference type="PANTHER" id="PTHR37479">
    <property type="entry name" value="CELL DIVISION PROTEIN FTSL"/>
    <property type="match status" value="1"/>
</dbReference>
<comment type="subunit">
    <text evidence="8">Part of a complex composed of FtsB, FtsL and FtsQ.</text>
</comment>
<evidence type="ECO:0000256" key="5">
    <source>
        <dbReference type="ARBA" id="ARBA00022989"/>
    </source>
</evidence>
<dbReference type="HAMAP" id="MF_00910">
    <property type="entry name" value="FtsL"/>
    <property type="match status" value="1"/>
</dbReference>
<name>A0ABV3TA78_9GAMM</name>
<comment type="subcellular location">
    <subcellularLocation>
        <location evidence="8">Cell inner membrane</location>
        <topology evidence="8">Single-pass type II membrane protein</topology>
    </subcellularLocation>
    <subcellularLocation>
        <location evidence="1">Cell membrane</location>
        <topology evidence="1">Single-pass type II membrane protein</topology>
    </subcellularLocation>
    <text evidence="8">Localizes to the division septum where it forms a ring structure.</text>
</comment>
<keyword evidence="7 8" id="KW-0131">Cell cycle</keyword>
<keyword evidence="2 8" id="KW-1003">Cell membrane</keyword>
<sequence length="97" mass="10791">MSRQWVWLVTLGALVLSSAVAVVSVKHQSRGLFVKLETLRDERDALNTEWSRLRLEQGALATNARVERLAREALGLRQPDATTLVLLEPDSTAGERP</sequence>
<evidence type="ECO:0000313" key="11">
    <source>
        <dbReference type="Proteomes" id="UP001556709"/>
    </source>
</evidence>
<dbReference type="RefSeq" id="WP_367957961.1">
    <property type="nucleotide sequence ID" value="NZ_JBAKFK010000001.1"/>
</dbReference>
<gene>
    <name evidence="8 10" type="primary">ftsL</name>
    <name evidence="10" type="ORF">V6X73_02140</name>
</gene>
<proteinExistence type="inferred from homology"/>
<evidence type="ECO:0000256" key="2">
    <source>
        <dbReference type="ARBA" id="ARBA00022475"/>
    </source>
</evidence>
<evidence type="ECO:0000256" key="6">
    <source>
        <dbReference type="ARBA" id="ARBA00023136"/>
    </source>
</evidence>
<dbReference type="NCBIfam" id="TIGR02209">
    <property type="entry name" value="ftsL_broad"/>
    <property type="match status" value="1"/>
</dbReference>
<keyword evidence="6 8" id="KW-0472">Membrane</keyword>
<evidence type="ECO:0000256" key="1">
    <source>
        <dbReference type="ARBA" id="ARBA00004401"/>
    </source>
</evidence>
<dbReference type="InterPro" id="IPR011922">
    <property type="entry name" value="Cell_div_FtsL"/>
</dbReference>
<evidence type="ECO:0000256" key="9">
    <source>
        <dbReference type="NCBIfam" id="TIGR02209"/>
    </source>
</evidence>
<evidence type="ECO:0000256" key="4">
    <source>
        <dbReference type="ARBA" id="ARBA00022692"/>
    </source>
</evidence>
<dbReference type="GO" id="GO:0051301">
    <property type="term" value="P:cell division"/>
    <property type="evidence" value="ECO:0007669"/>
    <property type="project" value="UniProtKB-KW"/>
</dbReference>
<comment type="caution">
    <text evidence="10">The sequence shown here is derived from an EMBL/GenBank/DDBJ whole genome shotgun (WGS) entry which is preliminary data.</text>
</comment>